<feature type="non-terminal residue" evidence="5">
    <location>
        <position position="1"/>
    </location>
</feature>
<keyword evidence="2" id="KW-0804">Transcription</keyword>
<dbReference type="SUPFAM" id="SSF50784">
    <property type="entry name" value="Transcription factor IIA (TFIIA), beta-barrel domain"/>
    <property type="match status" value="1"/>
</dbReference>
<sequence length="308" mass="34054">NWLRKMIEAGVISEAILPSSASFPFPSHAVIVHAPRQTQDTNPLPGGAATGVDIDAQLPSTDLVMSAKNDIPQKDGSGDGDDADIKPNTNAPYGDGVDEDDEDLNENDDVKKKKGTNKWDCKFKAGVMQINDKDFFFSEVWDQLVFFSILFVQQKIVTCHFYVPISTTTLFSSLCDTTTSKQPSTAKLFFKVRGKSSFCGCLYDDGGQARTENSAQLQVQLACNFLIHLETSRLRQSLGSSKETLTVIAYDVELISDVEIFSLGTRYVFSDGIGKISSEFAEFWWLGNVTSKEFLHLLFRLHAYGTKG</sequence>
<evidence type="ECO:0000256" key="3">
    <source>
        <dbReference type="ARBA" id="ARBA00023242"/>
    </source>
</evidence>
<protein>
    <recommendedName>
        <fullName evidence="7">RNA-directed RNA polymerase</fullName>
    </recommendedName>
</protein>
<dbReference type="EMBL" id="JADBGQ010000002">
    <property type="protein sequence ID" value="KAG5409016.1"/>
    <property type="molecule type" value="Genomic_DNA"/>
</dbReference>
<proteinExistence type="predicted"/>
<organism evidence="5 6">
    <name type="scientific">Brassica rapa subsp. trilocularis</name>
    <dbReference type="NCBI Taxonomy" id="1813537"/>
    <lineage>
        <taxon>Eukaryota</taxon>
        <taxon>Viridiplantae</taxon>
        <taxon>Streptophyta</taxon>
        <taxon>Embryophyta</taxon>
        <taxon>Tracheophyta</taxon>
        <taxon>Spermatophyta</taxon>
        <taxon>Magnoliopsida</taxon>
        <taxon>eudicotyledons</taxon>
        <taxon>Gunneridae</taxon>
        <taxon>Pentapetalae</taxon>
        <taxon>rosids</taxon>
        <taxon>malvids</taxon>
        <taxon>Brassicales</taxon>
        <taxon>Brassicaceae</taxon>
        <taxon>Brassiceae</taxon>
        <taxon>Brassica</taxon>
    </lineage>
</organism>
<name>A0ABQ7NFE6_BRACM</name>
<gene>
    <name evidence="5" type="primary">A02p012860.1_BraROA</name>
    <name evidence="5" type="ORF">IGI04_005335</name>
</gene>
<comment type="caution">
    <text evidence="5">The sequence shown here is derived from an EMBL/GenBank/DDBJ whole genome shotgun (WGS) entry which is preliminary data.</text>
</comment>
<keyword evidence="6" id="KW-1185">Reference proteome</keyword>
<feature type="region of interest" description="Disordered" evidence="4">
    <location>
        <begin position="68"/>
        <end position="111"/>
    </location>
</feature>
<evidence type="ECO:0000256" key="2">
    <source>
        <dbReference type="ARBA" id="ARBA00023163"/>
    </source>
</evidence>
<keyword evidence="3" id="KW-0539">Nucleus</keyword>
<reference evidence="5 6" key="1">
    <citation type="submission" date="2021-03" db="EMBL/GenBank/DDBJ databases">
        <authorList>
            <person name="King G.J."/>
            <person name="Bancroft I."/>
            <person name="Baten A."/>
            <person name="Bloomfield J."/>
            <person name="Borpatragohain P."/>
            <person name="He Z."/>
            <person name="Irish N."/>
            <person name="Irwin J."/>
            <person name="Liu K."/>
            <person name="Mauleon R.P."/>
            <person name="Moore J."/>
            <person name="Morris R."/>
            <person name="Ostergaard L."/>
            <person name="Wang B."/>
            <person name="Wells R."/>
        </authorList>
    </citation>
    <scope>NUCLEOTIDE SEQUENCE [LARGE SCALE GENOMIC DNA]</scope>
    <source>
        <strain evidence="5">R-o-18</strain>
        <tissue evidence="5">Leaf</tissue>
    </source>
</reference>
<comment type="subcellular location">
    <subcellularLocation>
        <location evidence="1">Nucleus</location>
    </subcellularLocation>
</comment>
<evidence type="ECO:0000313" key="6">
    <source>
        <dbReference type="Proteomes" id="UP000823674"/>
    </source>
</evidence>
<feature type="compositionally biased region" description="Acidic residues" evidence="4">
    <location>
        <begin position="96"/>
        <end position="107"/>
    </location>
</feature>
<evidence type="ECO:0000256" key="4">
    <source>
        <dbReference type="SAM" id="MobiDB-lite"/>
    </source>
</evidence>
<evidence type="ECO:0000256" key="1">
    <source>
        <dbReference type="ARBA" id="ARBA00004123"/>
    </source>
</evidence>
<dbReference type="Proteomes" id="UP000823674">
    <property type="component" value="Chromosome A02"/>
</dbReference>
<evidence type="ECO:0000313" key="5">
    <source>
        <dbReference type="EMBL" id="KAG5409016.1"/>
    </source>
</evidence>
<dbReference type="InterPro" id="IPR009088">
    <property type="entry name" value="TFIIA_b-brl"/>
</dbReference>
<evidence type="ECO:0008006" key="7">
    <source>
        <dbReference type="Google" id="ProtNLM"/>
    </source>
</evidence>
<dbReference type="Gene3D" id="2.30.18.10">
    <property type="entry name" value="Transcription factor IIA (TFIIA), beta-barrel domain"/>
    <property type="match status" value="1"/>
</dbReference>
<accession>A0ABQ7NFE6</accession>